<dbReference type="PROSITE" id="PS51257">
    <property type="entry name" value="PROKAR_LIPOPROTEIN"/>
    <property type="match status" value="1"/>
</dbReference>
<protein>
    <submittedName>
        <fullName evidence="2">Lipoprotein, putative</fullName>
    </submittedName>
</protein>
<dbReference type="OrthoDB" id="5394260at2"/>
<keyword evidence="1" id="KW-0732">Signal</keyword>
<dbReference type="KEGG" id="geo:Geob_2844"/>
<dbReference type="HOGENOM" id="CLU_1292855_0_0_7"/>
<dbReference type="AlphaFoldDB" id="B9M271"/>
<keyword evidence="2" id="KW-0449">Lipoprotein</keyword>
<dbReference type="Proteomes" id="UP000007721">
    <property type="component" value="Chromosome"/>
</dbReference>
<organism evidence="2 3">
    <name type="scientific">Geotalea daltonii (strain DSM 22248 / JCM 15807 / FRC-32)</name>
    <name type="common">Geobacter daltonii</name>
    <dbReference type="NCBI Taxonomy" id="316067"/>
    <lineage>
        <taxon>Bacteria</taxon>
        <taxon>Pseudomonadati</taxon>
        <taxon>Thermodesulfobacteriota</taxon>
        <taxon>Desulfuromonadia</taxon>
        <taxon>Geobacterales</taxon>
        <taxon>Geobacteraceae</taxon>
        <taxon>Geotalea</taxon>
    </lineage>
</organism>
<dbReference type="RefSeq" id="WP_012647917.1">
    <property type="nucleotide sequence ID" value="NC_011979.1"/>
</dbReference>
<evidence type="ECO:0000313" key="3">
    <source>
        <dbReference type="Proteomes" id="UP000007721"/>
    </source>
</evidence>
<name>B9M271_GEODF</name>
<accession>B9M271</accession>
<feature type="signal peptide" evidence="1">
    <location>
        <begin position="1"/>
        <end position="21"/>
    </location>
</feature>
<gene>
    <name evidence="2" type="ordered locus">Geob_2844</name>
</gene>
<reference evidence="2 3" key="1">
    <citation type="submission" date="2009-01" db="EMBL/GenBank/DDBJ databases">
        <title>Complete sequence of Geobacter sp. FRC-32.</title>
        <authorList>
            <consortium name="US DOE Joint Genome Institute"/>
            <person name="Lucas S."/>
            <person name="Copeland A."/>
            <person name="Lapidus A."/>
            <person name="Glavina del Rio T."/>
            <person name="Dalin E."/>
            <person name="Tice H."/>
            <person name="Bruce D."/>
            <person name="Goodwin L."/>
            <person name="Pitluck S."/>
            <person name="Saunders E."/>
            <person name="Brettin T."/>
            <person name="Detter J.C."/>
            <person name="Han C."/>
            <person name="Larimer F."/>
            <person name="Land M."/>
            <person name="Hauser L."/>
            <person name="Kyrpides N."/>
            <person name="Ovchinnikova G."/>
            <person name="Kostka J."/>
            <person name="Richardson P."/>
        </authorList>
    </citation>
    <scope>NUCLEOTIDE SEQUENCE [LARGE SCALE GENOMIC DNA]</scope>
    <source>
        <strain evidence="3">DSM 22248 / JCM 15807 / FRC-32</strain>
    </source>
</reference>
<evidence type="ECO:0000313" key="2">
    <source>
        <dbReference type="EMBL" id="ACM21189.1"/>
    </source>
</evidence>
<keyword evidence="3" id="KW-1185">Reference proteome</keyword>
<evidence type="ECO:0000256" key="1">
    <source>
        <dbReference type="SAM" id="SignalP"/>
    </source>
</evidence>
<sequence length="215" mass="22968">MKRLLLAPILVLILITMTGCGDDHRNEPQLFFTQILSNAALDGDIERNPAAGTLTITQGNTESVFVGVDPVTGTEFRAFLDFSLTGAGGVPLNAIINSATLNISINNLDPRTATIPIRIDLISFAPPTLLGDDFDRTLQPALATTTIQPPIGPADFGQNVAIDITSLMVEAQRLGLPTLQLRLLPDSPILGLVEINDTTGVNRGILAPLLEVEYF</sequence>
<dbReference type="EMBL" id="CP001390">
    <property type="protein sequence ID" value="ACM21189.1"/>
    <property type="molecule type" value="Genomic_DNA"/>
</dbReference>
<feature type="chain" id="PRO_5002888620" evidence="1">
    <location>
        <begin position="22"/>
        <end position="215"/>
    </location>
</feature>
<proteinExistence type="predicted"/>